<protein>
    <submittedName>
        <fullName evidence="1">Uncharacterized protein</fullName>
    </submittedName>
</protein>
<proteinExistence type="predicted"/>
<comment type="caution">
    <text evidence="1">The sequence shown here is derived from an EMBL/GenBank/DDBJ whole genome shotgun (WGS) entry which is preliminary data.</text>
</comment>
<name>A0AAW5KKB3_9FIRM</name>
<gene>
    <name evidence="1" type="ORF">NE632_01500</name>
</gene>
<organism evidence="1 2">
    <name type="scientific">Ruminococcus bicirculans</name>
    <name type="common">ex Wegman et al. 2014</name>
    <dbReference type="NCBI Taxonomy" id="1160721"/>
    <lineage>
        <taxon>Bacteria</taxon>
        <taxon>Bacillati</taxon>
        <taxon>Bacillota</taxon>
        <taxon>Clostridia</taxon>
        <taxon>Eubacteriales</taxon>
        <taxon>Oscillospiraceae</taxon>
        <taxon>Ruminococcus</taxon>
    </lineage>
</organism>
<dbReference type="AlphaFoldDB" id="A0AAW5KKB3"/>
<dbReference type="Proteomes" id="UP001206236">
    <property type="component" value="Unassembled WGS sequence"/>
</dbReference>
<sequence>MFDESMGLLLRLANAVCPYKKGVVAGVKSVGADKNIREVKIECKAVFIHYTGGLYEYF</sequence>
<accession>A0AAW5KKB3</accession>
<dbReference type="RefSeq" id="WP_195248805.1">
    <property type="nucleotide sequence ID" value="NZ_JADMYU010000001.1"/>
</dbReference>
<reference evidence="1" key="1">
    <citation type="submission" date="2022-06" db="EMBL/GenBank/DDBJ databases">
        <title>Isolation of gut microbiota from human fecal samples.</title>
        <authorList>
            <person name="Pamer E.G."/>
            <person name="Barat B."/>
            <person name="Waligurski E."/>
            <person name="Medina S."/>
            <person name="Paddock L."/>
            <person name="Mostad J."/>
        </authorList>
    </citation>
    <scope>NUCLEOTIDE SEQUENCE</scope>
    <source>
        <strain evidence="1">DFI.5.57</strain>
    </source>
</reference>
<dbReference type="EMBL" id="JANGCN010000002">
    <property type="protein sequence ID" value="MCQ5151972.1"/>
    <property type="molecule type" value="Genomic_DNA"/>
</dbReference>
<evidence type="ECO:0000313" key="2">
    <source>
        <dbReference type="Proteomes" id="UP001206236"/>
    </source>
</evidence>
<evidence type="ECO:0000313" key="1">
    <source>
        <dbReference type="EMBL" id="MCQ5151972.1"/>
    </source>
</evidence>